<evidence type="ECO:0000259" key="2">
    <source>
        <dbReference type="Pfam" id="PF11396"/>
    </source>
</evidence>
<keyword evidence="4" id="KW-1185">Reference proteome</keyword>
<gene>
    <name evidence="3" type="ORF">COR50_13275</name>
</gene>
<evidence type="ECO:0000313" key="4">
    <source>
        <dbReference type="Proteomes" id="UP000220133"/>
    </source>
</evidence>
<reference evidence="3 4" key="1">
    <citation type="submission" date="2017-10" db="EMBL/GenBank/DDBJ databases">
        <title>Paenichitinophaga pekingensis gen. nov., sp. nov., isolated from activated sludge.</title>
        <authorList>
            <person name="Jin D."/>
            <person name="Kong X."/>
            <person name="Deng Y."/>
            <person name="Bai Z."/>
        </authorList>
    </citation>
    <scope>NUCLEOTIDE SEQUENCE [LARGE SCALE GENOMIC DNA]</scope>
    <source>
        <strain evidence="3 4">13</strain>
    </source>
</reference>
<dbReference type="SUPFAM" id="SSF160574">
    <property type="entry name" value="BT0923-like"/>
    <property type="match status" value="1"/>
</dbReference>
<name>A0A291QVU8_9BACT</name>
<feature type="signal peptide" evidence="1">
    <location>
        <begin position="1"/>
        <end position="27"/>
    </location>
</feature>
<dbReference type="InterPro" id="IPR021533">
    <property type="entry name" value="PepSY-like"/>
</dbReference>
<feature type="chain" id="PRO_5012674311" description="Putative beta-lactamase-inhibitor-like PepSY-like domain-containing protein" evidence="1">
    <location>
        <begin position="28"/>
        <end position="150"/>
    </location>
</feature>
<dbReference type="EMBL" id="CP023777">
    <property type="protein sequence ID" value="ATL48057.1"/>
    <property type="molecule type" value="Genomic_DNA"/>
</dbReference>
<feature type="domain" description="Putative beta-lactamase-inhibitor-like PepSY-like" evidence="2">
    <location>
        <begin position="82"/>
        <end position="145"/>
    </location>
</feature>
<organism evidence="3 4">
    <name type="scientific">Chitinophaga caeni</name>
    <dbReference type="NCBI Taxonomy" id="2029983"/>
    <lineage>
        <taxon>Bacteria</taxon>
        <taxon>Pseudomonadati</taxon>
        <taxon>Bacteroidota</taxon>
        <taxon>Chitinophagia</taxon>
        <taxon>Chitinophagales</taxon>
        <taxon>Chitinophagaceae</taxon>
        <taxon>Chitinophaga</taxon>
    </lineage>
</organism>
<dbReference type="Proteomes" id="UP000220133">
    <property type="component" value="Chromosome"/>
</dbReference>
<dbReference type="Pfam" id="PF11396">
    <property type="entry name" value="PepSY_like"/>
    <property type="match status" value="2"/>
</dbReference>
<protein>
    <recommendedName>
        <fullName evidence="2">Putative beta-lactamase-inhibitor-like PepSY-like domain-containing protein</fullName>
    </recommendedName>
</protein>
<proteinExistence type="predicted"/>
<keyword evidence="1" id="KW-0732">Signal</keyword>
<feature type="domain" description="Putative beta-lactamase-inhibitor-like PepSY-like" evidence="2">
    <location>
        <begin position="27"/>
        <end position="81"/>
    </location>
</feature>
<evidence type="ECO:0000313" key="3">
    <source>
        <dbReference type="EMBL" id="ATL48057.1"/>
    </source>
</evidence>
<dbReference type="AlphaFoldDB" id="A0A291QVU8"/>
<dbReference type="Gene3D" id="3.10.450.360">
    <property type="match status" value="1"/>
</dbReference>
<dbReference type="KEGG" id="cbae:COR50_13275"/>
<accession>A0A291QVU8</accession>
<sequence>MVPLKHSIMKKLLLLLLAILCVGITNAQKLPGKDVPSIVKSALKSKFPNAKQVKWEQEKEHYEASFKLNKKNYSVLIGTPGNILETEEEIKIENLPVKAKAYLAKNYAKQKIKEAAKITDHKGMITYEAEIGGKDIIFDLQGNFLREVNA</sequence>
<evidence type="ECO:0000256" key="1">
    <source>
        <dbReference type="SAM" id="SignalP"/>
    </source>
</evidence>